<dbReference type="PANTHER" id="PTHR46157">
    <property type="entry name" value="K(+) EFFLUX ANTIPORTER 3, CHLOROPLASTIC"/>
    <property type="match status" value="1"/>
</dbReference>
<dbReference type="InterPro" id="IPR036291">
    <property type="entry name" value="NAD(P)-bd_dom_sf"/>
</dbReference>
<feature type="domain" description="RCK N-terminal" evidence="12">
    <location>
        <begin position="426"/>
        <end position="543"/>
    </location>
</feature>
<evidence type="ECO:0000256" key="4">
    <source>
        <dbReference type="ARBA" id="ARBA00022449"/>
    </source>
</evidence>
<dbReference type="InterPro" id="IPR003148">
    <property type="entry name" value="RCK_N"/>
</dbReference>
<keyword evidence="7" id="KW-0630">Potassium</keyword>
<organism evidence="13 14">
    <name type="scientific">Janthinobacterium fluminis</name>
    <dbReference type="NCBI Taxonomy" id="2987524"/>
    <lineage>
        <taxon>Bacteria</taxon>
        <taxon>Pseudomonadati</taxon>
        <taxon>Pseudomonadota</taxon>
        <taxon>Betaproteobacteria</taxon>
        <taxon>Burkholderiales</taxon>
        <taxon>Oxalobacteraceae</taxon>
        <taxon>Janthinobacterium</taxon>
    </lineage>
</organism>
<keyword evidence="9" id="KW-0406">Ion transport</keyword>
<feature type="transmembrane region" description="Helical" evidence="11">
    <location>
        <begin position="107"/>
        <end position="129"/>
    </location>
</feature>
<dbReference type="SUPFAM" id="SSF51735">
    <property type="entry name" value="NAD(P)-binding Rossmann-fold domains"/>
    <property type="match status" value="1"/>
</dbReference>
<feature type="transmembrane region" description="Helical" evidence="11">
    <location>
        <begin position="350"/>
        <end position="368"/>
    </location>
</feature>
<accession>A0ABT5K1H8</accession>
<feature type="transmembrane region" description="Helical" evidence="11">
    <location>
        <begin position="78"/>
        <end position="95"/>
    </location>
</feature>
<dbReference type="EMBL" id="JAQQXR010000005">
    <property type="protein sequence ID" value="MDC8758837.1"/>
    <property type="molecule type" value="Genomic_DNA"/>
</dbReference>
<feature type="transmembrane region" description="Helical" evidence="11">
    <location>
        <begin position="197"/>
        <end position="219"/>
    </location>
</feature>
<evidence type="ECO:0000256" key="3">
    <source>
        <dbReference type="ARBA" id="ARBA00022448"/>
    </source>
</evidence>
<dbReference type="Pfam" id="PF02254">
    <property type="entry name" value="TrkA_N"/>
    <property type="match status" value="1"/>
</dbReference>
<keyword evidence="14" id="KW-1185">Reference proteome</keyword>
<name>A0ABT5K1H8_9BURK</name>
<evidence type="ECO:0000256" key="5">
    <source>
        <dbReference type="ARBA" id="ARBA00022538"/>
    </source>
</evidence>
<evidence type="ECO:0000256" key="7">
    <source>
        <dbReference type="ARBA" id="ARBA00022958"/>
    </source>
</evidence>
<evidence type="ECO:0000256" key="6">
    <source>
        <dbReference type="ARBA" id="ARBA00022692"/>
    </source>
</evidence>
<dbReference type="PROSITE" id="PS51201">
    <property type="entry name" value="RCK_N"/>
    <property type="match status" value="1"/>
</dbReference>
<evidence type="ECO:0000256" key="8">
    <source>
        <dbReference type="ARBA" id="ARBA00022989"/>
    </source>
</evidence>
<evidence type="ECO:0000256" key="1">
    <source>
        <dbReference type="ARBA" id="ARBA00004141"/>
    </source>
</evidence>
<keyword evidence="5" id="KW-0633">Potassium transport</keyword>
<gene>
    <name evidence="13" type="ORF">OIK44_14735</name>
</gene>
<proteinExistence type="inferred from homology"/>
<protein>
    <submittedName>
        <fullName evidence="13">Monovalent cation:proton antiporter-2 (CPA2) family protein</fullName>
    </submittedName>
</protein>
<dbReference type="PANTHER" id="PTHR46157:SF4">
    <property type="entry name" value="K(+) EFFLUX ANTIPORTER 3, CHLOROPLASTIC"/>
    <property type="match status" value="1"/>
</dbReference>
<sequence>MNGTRVEEQHALPYLRETLLFLALAGIFIPLLQRLRVNQVLGFLAVGALFGPFGFGLWAPSQPWLGHFTFMRVEQVSGLAELGVMFLMFMIGLELSTERLWSLRRWVFGAGVAQVGICATLLGGLGYLFGLSLEAAIVLGCVLSLSSTAVVMQLLNERRALHTPAGQAAFSILMLQDLAVVPLFILIGVLAGGDSAGLGYLLGFTLLKSAGAIVLIYLLGRRVIRPLFQFFVKQRQPDVFMALTLLSTLGIAGLTAAAGLSMALGALLAGLLLAETEFRHEVEVTIEPFKGLLMGLFFMSVGMQIDVRDIVRQPLLIPLAVLTLFAIKTAVIGTIFRIGGFHWGRALESGVLLGQGGEFAFIVVAYALSTKLIAAPVAQFLMLVVGLSLFATPALAKAGIAFGNWWERRHRQQVGDLDGDAAAPAGSRIIIAGFGRIGQMVAKILQEQGVPYVAVENDARLVTRLHPRGFPVYFGDASRAELLHKVHADQAAAVVLTMDHPASVLHAVKSIRRECPHLPVYARARDEKHAAALMHAGATLVVPEALESGLQLSATVLQRLGFDEARAFELVNDERELRNAGLRGEAQL</sequence>
<comment type="subcellular location">
    <subcellularLocation>
        <location evidence="1">Membrane</location>
        <topology evidence="1">Multi-pass membrane protein</topology>
    </subcellularLocation>
</comment>
<reference evidence="13 14" key="1">
    <citation type="submission" date="2022-10" db="EMBL/GenBank/DDBJ databases">
        <title>Janthinobacterium sp. hw3 Genome sequencing.</title>
        <authorList>
            <person name="Park S."/>
        </authorList>
    </citation>
    <scope>NUCLEOTIDE SEQUENCE [LARGE SCALE GENOMIC DNA]</scope>
    <source>
        <strain evidence="14">hw3</strain>
    </source>
</reference>
<feature type="transmembrane region" description="Helical" evidence="11">
    <location>
        <begin position="135"/>
        <end position="156"/>
    </location>
</feature>
<keyword evidence="4" id="KW-0050">Antiport</keyword>
<dbReference type="NCBIfam" id="TIGR00932">
    <property type="entry name" value="2a37"/>
    <property type="match status" value="1"/>
</dbReference>
<keyword evidence="3" id="KW-0813">Transport</keyword>
<keyword evidence="10 11" id="KW-0472">Membrane</keyword>
<feature type="transmembrane region" description="Helical" evidence="11">
    <location>
        <begin position="285"/>
        <end position="303"/>
    </location>
</feature>
<dbReference type="InterPro" id="IPR004771">
    <property type="entry name" value="K/H_exchanger"/>
</dbReference>
<evidence type="ECO:0000313" key="14">
    <source>
        <dbReference type="Proteomes" id="UP001221208"/>
    </source>
</evidence>
<evidence type="ECO:0000256" key="10">
    <source>
        <dbReference type="ARBA" id="ARBA00023136"/>
    </source>
</evidence>
<comment type="similarity">
    <text evidence="2">Belongs to the monovalent cation:proton antiporter 2 (CPA2) transporter (TC 2.A.37) family.</text>
</comment>
<feature type="transmembrane region" description="Helical" evidence="11">
    <location>
        <begin position="315"/>
        <end position="338"/>
    </location>
</feature>
<feature type="transmembrane region" description="Helical" evidence="11">
    <location>
        <begin position="168"/>
        <end position="191"/>
    </location>
</feature>
<dbReference type="Pfam" id="PF00999">
    <property type="entry name" value="Na_H_Exchanger"/>
    <property type="match status" value="1"/>
</dbReference>
<dbReference type="Gene3D" id="1.20.1530.20">
    <property type="match status" value="1"/>
</dbReference>
<dbReference type="InterPro" id="IPR038770">
    <property type="entry name" value="Na+/solute_symporter_sf"/>
</dbReference>
<evidence type="ECO:0000256" key="2">
    <source>
        <dbReference type="ARBA" id="ARBA00005551"/>
    </source>
</evidence>
<feature type="transmembrane region" description="Helical" evidence="11">
    <location>
        <begin position="240"/>
        <end position="273"/>
    </location>
</feature>
<dbReference type="Proteomes" id="UP001221208">
    <property type="component" value="Unassembled WGS sequence"/>
</dbReference>
<feature type="transmembrane region" description="Helical" evidence="11">
    <location>
        <begin position="40"/>
        <end position="58"/>
    </location>
</feature>
<dbReference type="InterPro" id="IPR006153">
    <property type="entry name" value="Cation/H_exchanger_TM"/>
</dbReference>
<evidence type="ECO:0000259" key="12">
    <source>
        <dbReference type="PROSITE" id="PS51201"/>
    </source>
</evidence>
<dbReference type="Gene3D" id="3.40.50.720">
    <property type="entry name" value="NAD(P)-binding Rossmann-like Domain"/>
    <property type="match status" value="1"/>
</dbReference>
<keyword evidence="8 11" id="KW-1133">Transmembrane helix</keyword>
<evidence type="ECO:0000256" key="9">
    <source>
        <dbReference type="ARBA" id="ARBA00023065"/>
    </source>
</evidence>
<feature type="transmembrane region" description="Helical" evidence="11">
    <location>
        <begin position="14"/>
        <end position="33"/>
    </location>
</feature>
<evidence type="ECO:0000313" key="13">
    <source>
        <dbReference type="EMBL" id="MDC8758837.1"/>
    </source>
</evidence>
<evidence type="ECO:0000256" key="11">
    <source>
        <dbReference type="SAM" id="Phobius"/>
    </source>
</evidence>
<comment type="caution">
    <text evidence="13">The sequence shown here is derived from an EMBL/GenBank/DDBJ whole genome shotgun (WGS) entry which is preliminary data.</text>
</comment>
<feature type="transmembrane region" description="Helical" evidence="11">
    <location>
        <begin position="380"/>
        <end position="406"/>
    </location>
</feature>
<keyword evidence="6 11" id="KW-0812">Transmembrane</keyword>